<feature type="transmembrane region" description="Helical" evidence="6">
    <location>
        <begin position="354"/>
        <end position="376"/>
    </location>
</feature>
<evidence type="ECO:0000256" key="4">
    <source>
        <dbReference type="ARBA" id="ARBA00023136"/>
    </source>
</evidence>
<dbReference type="InterPro" id="IPR001902">
    <property type="entry name" value="SLC26A/SulP_fam"/>
</dbReference>
<feature type="transmembrane region" description="Helical" evidence="6">
    <location>
        <begin position="324"/>
        <end position="342"/>
    </location>
</feature>
<comment type="subcellular location">
    <subcellularLocation>
        <location evidence="1">Membrane</location>
        <topology evidence="1">Multi-pass membrane protein</topology>
    </subcellularLocation>
</comment>
<evidence type="ECO:0000256" key="2">
    <source>
        <dbReference type="ARBA" id="ARBA00022692"/>
    </source>
</evidence>
<evidence type="ECO:0000256" key="6">
    <source>
        <dbReference type="SAM" id="Phobius"/>
    </source>
</evidence>
<feature type="region of interest" description="Disordered" evidence="5">
    <location>
        <begin position="654"/>
        <end position="695"/>
    </location>
</feature>
<name>A0A518DSX1_9BACT</name>
<dbReference type="InterPro" id="IPR002645">
    <property type="entry name" value="STAS_dom"/>
</dbReference>
<evidence type="ECO:0000313" key="9">
    <source>
        <dbReference type="Proteomes" id="UP000317648"/>
    </source>
</evidence>
<keyword evidence="4 6" id="KW-0472">Membrane</keyword>
<evidence type="ECO:0000256" key="3">
    <source>
        <dbReference type="ARBA" id="ARBA00022989"/>
    </source>
</evidence>
<feature type="transmembrane region" description="Helical" evidence="6">
    <location>
        <begin position="437"/>
        <end position="460"/>
    </location>
</feature>
<accession>A0A518DSX1</accession>
<reference evidence="8 9" key="1">
    <citation type="submission" date="2019-02" db="EMBL/GenBank/DDBJ databases">
        <title>Deep-cultivation of Planctomycetes and their phenomic and genomic characterization uncovers novel biology.</title>
        <authorList>
            <person name="Wiegand S."/>
            <person name="Jogler M."/>
            <person name="Boedeker C."/>
            <person name="Pinto D."/>
            <person name="Vollmers J."/>
            <person name="Rivas-Marin E."/>
            <person name="Kohn T."/>
            <person name="Peeters S.H."/>
            <person name="Heuer A."/>
            <person name="Rast P."/>
            <person name="Oberbeckmann S."/>
            <person name="Bunk B."/>
            <person name="Jeske O."/>
            <person name="Meyerdierks A."/>
            <person name="Storesund J.E."/>
            <person name="Kallscheuer N."/>
            <person name="Luecker S."/>
            <person name="Lage O.M."/>
            <person name="Pohl T."/>
            <person name="Merkel B.J."/>
            <person name="Hornburger P."/>
            <person name="Mueller R.-W."/>
            <person name="Bruemmer F."/>
            <person name="Labrenz M."/>
            <person name="Spormann A.M."/>
            <person name="Op den Camp H."/>
            <person name="Overmann J."/>
            <person name="Amann R."/>
            <person name="Jetten M.S.M."/>
            <person name="Mascher T."/>
            <person name="Medema M.H."/>
            <person name="Devos D.P."/>
            <person name="Kaster A.-K."/>
            <person name="Ovreas L."/>
            <person name="Rohde M."/>
            <person name="Galperin M.Y."/>
            <person name="Jogler C."/>
        </authorList>
    </citation>
    <scope>NUCLEOTIDE SEQUENCE [LARGE SCALE GENOMIC DNA]</scope>
    <source>
        <strain evidence="8 9">Pla85_3_4</strain>
    </source>
</reference>
<dbReference type="RefSeq" id="WP_145053714.1">
    <property type="nucleotide sequence ID" value="NZ_CP036433.1"/>
</dbReference>
<dbReference type="EMBL" id="CP036433">
    <property type="protein sequence ID" value="QDU94924.1"/>
    <property type="molecule type" value="Genomic_DNA"/>
</dbReference>
<keyword evidence="3 6" id="KW-1133">Transmembrane helix</keyword>
<dbReference type="Gene3D" id="3.30.750.24">
    <property type="entry name" value="STAS domain"/>
    <property type="match status" value="1"/>
</dbReference>
<feature type="transmembrane region" description="Helical" evidence="6">
    <location>
        <begin position="95"/>
        <end position="118"/>
    </location>
</feature>
<dbReference type="KEGG" id="lcre:Pla8534_27320"/>
<feature type="transmembrane region" description="Helical" evidence="6">
    <location>
        <begin position="124"/>
        <end position="146"/>
    </location>
</feature>
<evidence type="ECO:0000256" key="1">
    <source>
        <dbReference type="ARBA" id="ARBA00004141"/>
    </source>
</evidence>
<dbReference type="InterPro" id="IPR036513">
    <property type="entry name" value="STAS_dom_sf"/>
</dbReference>
<evidence type="ECO:0000259" key="7">
    <source>
        <dbReference type="PROSITE" id="PS50801"/>
    </source>
</evidence>
<proteinExistence type="predicted"/>
<feature type="transmembrane region" description="Helical" evidence="6">
    <location>
        <begin position="397"/>
        <end position="417"/>
    </location>
</feature>
<feature type="transmembrane region" description="Helical" evidence="6">
    <location>
        <begin position="23"/>
        <end position="46"/>
    </location>
</feature>
<dbReference type="Proteomes" id="UP000317648">
    <property type="component" value="Chromosome"/>
</dbReference>
<dbReference type="Pfam" id="PF13466">
    <property type="entry name" value="STAS_2"/>
    <property type="match status" value="1"/>
</dbReference>
<feature type="transmembrane region" description="Helical" evidence="6">
    <location>
        <begin position="481"/>
        <end position="511"/>
    </location>
</feature>
<dbReference type="InterPro" id="IPR058548">
    <property type="entry name" value="MlaB-like_STAS"/>
</dbReference>
<dbReference type="OrthoDB" id="9769739at2"/>
<feature type="transmembrane region" description="Helical" evidence="6">
    <location>
        <begin position="531"/>
        <end position="562"/>
    </location>
</feature>
<dbReference type="SUPFAM" id="SSF52091">
    <property type="entry name" value="SpoIIaa-like"/>
    <property type="match status" value="1"/>
</dbReference>
<evidence type="ECO:0000256" key="5">
    <source>
        <dbReference type="SAM" id="MobiDB-lite"/>
    </source>
</evidence>
<protein>
    <submittedName>
        <fullName evidence="8">C4-dicarboxylic acid transporter DauA</fullName>
    </submittedName>
</protein>
<dbReference type="PANTHER" id="PTHR11814">
    <property type="entry name" value="SULFATE TRANSPORTER"/>
    <property type="match status" value="1"/>
</dbReference>
<evidence type="ECO:0000313" key="8">
    <source>
        <dbReference type="EMBL" id="QDU94924.1"/>
    </source>
</evidence>
<dbReference type="InterPro" id="IPR011547">
    <property type="entry name" value="SLC26A/SulP_dom"/>
</dbReference>
<organism evidence="8 9">
    <name type="scientific">Lignipirellula cremea</name>
    <dbReference type="NCBI Taxonomy" id="2528010"/>
    <lineage>
        <taxon>Bacteria</taxon>
        <taxon>Pseudomonadati</taxon>
        <taxon>Planctomycetota</taxon>
        <taxon>Planctomycetia</taxon>
        <taxon>Pirellulales</taxon>
        <taxon>Pirellulaceae</taxon>
        <taxon>Lignipirellula</taxon>
    </lineage>
</organism>
<gene>
    <name evidence="8" type="primary">dauA</name>
    <name evidence="8" type="ORF">Pla8534_27320</name>
</gene>
<dbReference type="GO" id="GO:0055085">
    <property type="term" value="P:transmembrane transport"/>
    <property type="evidence" value="ECO:0007669"/>
    <property type="project" value="InterPro"/>
</dbReference>
<keyword evidence="2 6" id="KW-0812">Transmembrane</keyword>
<dbReference type="PROSITE" id="PS50801">
    <property type="entry name" value="STAS"/>
    <property type="match status" value="1"/>
</dbReference>
<dbReference type="AlphaFoldDB" id="A0A518DSX1"/>
<sequence length="695" mass="74160">MKSNGPPWTEVLQDYRSNFKNDFLSSVVVFLVALPLCMGIAIASGVPVAAGLITGIVGGLVVALLAGCPLQVSGPAAGLAVVVVDLIQRIGIEMLGVVVLLAGVLQIGAGLLGLGRWFRAVSPAVVHGMLAGIGILILGAQFHVMVDDKPKGDGLTNLLTIPSAIQKGISTIPQLGDPETRKLQTRLLREIGELHRQQVELAEHVAEQSPLHGIEGEKASLLADKVPEEQRDLEESAATQLEIEKQLRFELGELRLLLDQPESRMAGSSVKQVRVQSAAKDALAKSDAALAALHAGGILAATHAQHEAVTALEGLLDSLKNHNFAAEIGVLTITILLLWQGLAPKRLKLVPAPLLAVIIATGVAAALSLPVLYVEAPSNLFSQTLHFPTWSGILSEWEVVLEFVIVMAIVASAETLLSATAVDQLHDGPRTRYDRELFAQGVGNMICGALGSLPMTGVIVRSSANVAAGAKTRMSAWMHGVWLLLFVSALAFLLRMIPTSCLAAILVYTGYKLVNVKALIELRKYGRGEVVVYLATVFMIVAVDLLTGVLVGVGLAAAKLLFKFSKLDADLRTSETGEPAVLQLSGAATFIRLPKLAEKLESVPPGAELHVNLDRLDYIDHACLELLMNWSRQQEATGGKVVIDWNDLRDKFRTNRRAQAKKPLTPPWDAPEPDPSHGSSGDSELHPEGANHPTN</sequence>
<feature type="domain" description="STAS" evidence="7">
    <location>
        <begin position="569"/>
        <end position="643"/>
    </location>
</feature>
<dbReference type="Pfam" id="PF00916">
    <property type="entry name" value="Sulfate_transp"/>
    <property type="match status" value="2"/>
</dbReference>
<feature type="transmembrane region" description="Helical" evidence="6">
    <location>
        <begin position="52"/>
        <end position="83"/>
    </location>
</feature>
<keyword evidence="9" id="KW-1185">Reference proteome</keyword>
<dbReference type="GO" id="GO:0016020">
    <property type="term" value="C:membrane"/>
    <property type="evidence" value="ECO:0007669"/>
    <property type="project" value="UniProtKB-SubCell"/>
</dbReference>